<proteinExistence type="predicted"/>
<dbReference type="Proteomes" id="UP001165083">
    <property type="component" value="Unassembled WGS sequence"/>
</dbReference>
<gene>
    <name evidence="2" type="ORF">Plil01_000396600</name>
</gene>
<evidence type="ECO:0000313" key="3">
    <source>
        <dbReference type="Proteomes" id="UP001165083"/>
    </source>
</evidence>
<evidence type="ECO:0000313" key="2">
    <source>
        <dbReference type="EMBL" id="GMF13498.1"/>
    </source>
</evidence>
<keyword evidence="3" id="KW-1185">Reference proteome</keyword>
<organism evidence="2 3">
    <name type="scientific">Phytophthora lilii</name>
    <dbReference type="NCBI Taxonomy" id="2077276"/>
    <lineage>
        <taxon>Eukaryota</taxon>
        <taxon>Sar</taxon>
        <taxon>Stramenopiles</taxon>
        <taxon>Oomycota</taxon>
        <taxon>Peronosporomycetes</taxon>
        <taxon>Peronosporales</taxon>
        <taxon>Peronosporaceae</taxon>
        <taxon>Phytophthora</taxon>
    </lineage>
</organism>
<dbReference type="EMBL" id="BSXW01000159">
    <property type="protein sequence ID" value="GMF13498.1"/>
    <property type="molecule type" value="Genomic_DNA"/>
</dbReference>
<dbReference type="GO" id="GO:0003700">
    <property type="term" value="F:DNA-binding transcription factor activity"/>
    <property type="evidence" value="ECO:0007669"/>
    <property type="project" value="InterPro"/>
</dbReference>
<feature type="compositionally biased region" description="Low complexity" evidence="1">
    <location>
        <begin position="131"/>
        <end position="145"/>
    </location>
</feature>
<dbReference type="SUPFAM" id="SSF46689">
    <property type="entry name" value="Homeodomain-like"/>
    <property type="match status" value="1"/>
</dbReference>
<feature type="region of interest" description="Disordered" evidence="1">
    <location>
        <begin position="200"/>
        <end position="257"/>
    </location>
</feature>
<feature type="compositionally biased region" description="Low complexity" evidence="1">
    <location>
        <begin position="204"/>
        <end position="219"/>
    </location>
</feature>
<dbReference type="AlphaFoldDB" id="A0A9W6THN5"/>
<name>A0A9W6THN5_9STRA</name>
<evidence type="ECO:0000256" key="1">
    <source>
        <dbReference type="SAM" id="MobiDB-lite"/>
    </source>
</evidence>
<feature type="region of interest" description="Disordered" evidence="1">
    <location>
        <begin position="1"/>
        <end position="36"/>
    </location>
</feature>
<protein>
    <submittedName>
        <fullName evidence="2">Unnamed protein product</fullName>
    </submittedName>
</protein>
<reference evidence="2" key="1">
    <citation type="submission" date="2023-04" db="EMBL/GenBank/DDBJ databases">
        <title>Phytophthora lilii NBRC 32176.</title>
        <authorList>
            <person name="Ichikawa N."/>
            <person name="Sato H."/>
            <person name="Tonouchi N."/>
        </authorList>
    </citation>
    <scope>NUCLEOTIDE SEQUENCE</scope>
    <source>
        <strain evidence="2">NBRC 32176</strain>
    </source>
</reference>
<dbReference type="Gene3D" id="1.10.10.60">
    <property type="entry name" value="Homeodomain-like"/>
    <property type="match status" value="1"/>
</dbReference>
<comment type="caution">
    <text evidence="2">The sequence shown here is derived from an EMBL/GenBank/DDBJ whole genome shotgun (WGS) entry which is preliminary data.</text>
</comment>
<dbReference type="PANTHER" id="PTHR31442:SF29">
    <property type="entry name" value="HOMEODOMAIN-LIKE SUPERFAMILY PROTEIN"/>
    <property type="match status" value="1"/>
</dbReference>
<dbReference type="InterPro" id="IPR009057">
    <property type="entry name" value="Homeodomain-like_sf"/>
</dbReference>
<sequence length="282" mass="31392">MDSSPARLKTKSAASTATRDATLTPGSAGGKTKRKTKRLVWTDEMHLQFVAAVFERAPIEDLTAEHIKSHLQKYRINYERSRLEVQRLNEKHTKRNFKRHHKHIQHREIVDTTCGFDGPSEPVGAGTSERSPSASITTTSSTATPMDTDQQWNMCDALLLEDEASEQHIHWTMQQRMDFHRELLLTRSVEEASARSWASRMKTADASGIGGSRAASSDDNYSEIPDAARVELVSMSNPQPASVPQEGPEAMDADEGVDLSSWGRLSLTVDPDDDDVFGFLRP</sequence>
<dbReference type="PANTHER" id="PTHR31442">
    <property type="entry name" value="HOMEODOMAIN-LIKE SUPERFAMILY PROTEIN-RELATED"/>
    <property type="match status" value="1"/>
</dbReference>
<feature type="compositionally biased region" description="Polar residues" evidence="1">
    <location>
        <begin position="12"/>
        <end position="25"/>
    </location>
</feature>
<dbReference type="InterPro" id="IPR044841">
    <property type="entry name" value="LUX/BOA-like"/>
</dbReference>
<accession>A0A9W6THN5</accession>
<dbReference type="OrthoDB" id="60033at2759"/>
<feature type="region of interest" description="Disordered" evidence="1">
    <location>
        <begin position="112"/>
        <end position="149"/>
    </location>
</feature>